<dbReference type="Proteomes" id="UP001380365">
    <property type="component" value="Unassembled WGS sequence"/>
</dbReference>
<comment type="caution">
    <text evidence="2">The sequence shown here is derived from an EMBL/GenBank/DDBJ whole genome shotgun (WGS) entry which is preliminary data.</text>
</comment>
<evidence type="ECO:0000313" key="2">
    <source>
        <dbReference type="EMBL" id="MEJ5095709.1"/>
    </source>
</evidence>
<name>A0ABU8Q845_9SPHN</name>
<dbReference type="EMBL" id="JBBGZA010000001">
    <property type="protein sequence ID" value="MEJ5095709.1"/>
    <property type="molecule type" value="Genomic_DNA"/>
</dbReference>
<dbReference type="PROSITE" id="PS50851">
    <property type="entry name" value="CHEW"/>
    <property type="match status" value="1"/>
</dbReference>
<organism evidence="2 3">
    <name type="scientific">Sphingomonas molluscorum</name>
    <dbReference type="NCBI Taxonomy" id="418184"/>
    <lineage>
        <taxon>Bacteria</taxon>
        <taxon>Pseudomonadati</taxon>
        <taxon>Pseudomonadota</taxon>
        <taxon>Alphaproteobacteria</taxon>
        <taxon>Sphingomonadales</taxon>
        <taxon>Sphingomonadaceae</taxon>
        <taxon>Sphingomonas</taxon>
    </lineage>
</organism>
<feature type="domain" description="CheW-like" evidence="1">
    <location>
        <begin position="2"/>
        <end position="140"/>
    </location>
</feature>
<accession>A0ABU8Q845</accession>
<keyword evidence="3" id="KW-1185">Reference proteome</keyword>
<dbReference type="Gene3D" id="2.40.50.180">
    <property type="entry name" value="CheA-289, Domain 4"/>
    <property type="match status" value="1"/>
</dbReference>
<evidence type="ECO:0000259" key="1">
    <source>
        <dbReference type="PROSITE" id="PS50851"/>
    </source>
</evidence>
<dbReference type="SMART" id="SM00260">
    <property type="entry name" value="CheW"/>
    <property type="match status" value="1"/>
</dbReference>
<dbReference type="Pfam" id="PF01584">
    <property type="entry name" value="CheW"/>
    <property type="match status" value="1"/>
</dbReference>
<dbReference type="SUPFAM" id="SSF50341">
    <property type="entry name" value="CheW-like"/>
    <property type="match status" value="1"/>
</dbReference>
<protein>
    <submittedName>
        <fullName evidence="2">Chemotaxis protein CheW</fullName>
    </submittedName>
</protein>
<evidence type="ECO:0000313" key="3">
    <source>
        <dbReference type="Proteomes" id="UP001380365"/>
    </source>
</evidence>
<dbReference type="InterPro" id="IPR002545">
    <property type="entry name" value="CheW-lke_dom"/>
</dbReference>
<gene>
    <name evidence="2" type="ORF">WH159_14320</name>
</gene>
<proteinExistence type="predicted"/>
<dbReference type="InterPro" id="IPR036061">
    <property type="entry name" value="CheW-like_dom_sf"/>
</dbReference>
<reference evidence="2 3" key="1">
    <citation type="submission" date="2023-12" db="EMBL/GenBank/DDBJ databases">
        <title>Gut-associated functions are favored during microbiome assembly across C. elegans life.</title>
        <authorList>
            <person name="Zimmermann J."/>
        </authorList>
    </citation>
    <scope>NUCLEOTIDE SEQUENCE [LARGE SCALE GENOMIC DNA]</scope>
    <source>
        <strain evidence="2 3">JUb134</strain>
    </source>
</reference>
<sequence>MKGLYLVARIADQVVAIASDRPGNAVELKEITPVPRAPRAVLGLAALRSWVVTVIDTPRAIGLARSSMASNQAVMATVEGHDYALLVDALHDAVALRPEPLDGGGDLPVAWRRVVRAAAVRAGERILVLDPATLLDSIVQPA</sequence>
<dbReference type="RefSeq" id="WP_132882099.1">
    <property type="nucleotide sequence ID" value="NZ_JBBGZA010000001.1"/>
</dbReference>
<dbReference type="Gene3D" id="2.30.30.40">
    <property type="entry name" value="SH3 Domains"/>
    <property type="match status" value="1"/>
</dbReference>